<evidence type="ECO:0000256" key="1">
    <source>
        <dbReference type="SAM" id="MobiDB-lite"/>
    </source>
</evidence>
<evidence type="ECO:0000313" key="3">
    <source>
        <dbReference type="Proteomes" id="UP000193588"/>
    </source>
</evidence>
<dbReference type="RefSeq" id="WP_085638133.1">
    <property type="nucleotide sequence ID" value="NZ_NDXJ01000005.1"/>
</dbReference>
<gene>
    <name evidence="2" type="ORF">B9D04_04110</name>
</gene>
<reference evidence="2 3" key="1">
    <citation type="submission" date="2017-04" db="EMBL/GenBank/DDBJ databases">
        <title>The genome sequence of Weissella cibaria isolated from wild Drosophila.</title>
        <authorList>
            <person name="Ricks N.J."/>
            <person name="Carroll C."/>
            <person name="Walters A."/>
            <person name="Newell P.D."/>
            <person name="Chaston J.M."/>
        </authorList>
    </citation>
    <scope>NUCLEOTIDE SEQUENCE [LARGE SCALE GENOMIC DNA]</scope>
    <source>
        <strain evidence="2 3">DmW_103</strain>
    </source>
</reference>
<proteinExistence type="predicted"/>
<dbReference type="EMBL" id="NDXJ01000005">
    <property type="protein sequence ID" value="OSP89710.1"/>
    <property type="molecule type" value="Genomic_DNA"/>
</dbReference>
<sequence length="197" mass="21821">MKTVIGYLVQVIRGNGLYMFAFDTRTADGGMLMLPITMEEYHALFPAGEPPLNDCYEVQFEQHDDMIHVTNMFNLAAEVVPAELVPTLTMTKDFDKTGEVFMDIQKHEAALQSRLEEIRKDETLMADLETALATEQAKRAANIKERQSGKGIEALFTAEEVANFSQPDAVPVPGFDLSNMAEDSKPTLSQQGDEGGK</sequence>
<accession>A0A1X4JLQ2</accession>
<feature type="compositionally biased region" description="Polar residues" evidence="1">
    <location>
        <begin position="186"/>
        <end position="197"/>
    </location>
</feature>
<feature type="region of interest" description="Disordered" evidence="1">
    <location>
        <begin position="166"/>
        <end position="197"/>
    </location>
</feature>
<organism evidence="2 3">
    <name type="scientific">Weissella cibaria</name>
    <dbReference type="NCBI Taxonomy" id="137591"/>
    <lineage>
        <taxon>Bacteria</taxon>
        <taxon>Bacillati</taxon>
        <taxon>Bacillota</taxon>
        <taxon>Bacilli</taxon>
        <taxon>Lactobacillales</taxon>
        <taxon>Lactobacillaceae</taxon>
        <taxon>Weissella</taxon>
    </lineage>
</organism>
<dbReference type="AlphaFoldDB" id="A0A1X4JLQ2"/>
<name>A0A1X4JLQ2_9LACO</name>
<comment type="caution">
    <text evidence="2">The sequence shown here is derived from an EMBL/GenBank/DDBJ whole genome shotgun (WGS) entry which is preliminary data.</text>
</comment>
<evidence type="ECO:0000313" key="2">
    <source>
        <dbReference type="EMBL" id="OSP89710.1"/>
    </source>
</evidence>
<dbReference type="Proteomes" id="UP000193588">
    <property type="component" value="Unassembled WGS sequence"/>
</dbReference>
<protein>
    <submittedName>
        <fullName evidence="2">Uncharacterized protein</fullName>
    </submittedName>
</protein>